<gene>
    <name evidence="1" type="ORF">WR25_22176</name>
</gene>
<evidence type="ECO:0000313" key="1">
    <source>
        <dbReference type="EMBL" id="PAV71616.1"/>
    </source>
</evidence>
<organism evidence="1 2">
    <name type="scientific">Diploscapter pachys</name>
    <dbReference type="NCBI Taxonomy" id="2018661"/>
    <lineage>
        <taxon>Eukaryota</taxon>
        <taxon>Metazoa</taxon>
        <taxon>Ecdysozoa</taxon>
        <taxon>Nematoda</taxon>
        <taxon>Chromadorea</taxon>
        <taxon>Rhabditida</taxon>
        <taxon>Rhabditina</taxon>
        <taxon>Rhabditomorpha</taxon>
        <taxon>Rhabditoidea</taxon>
        <taxon>Rhabditidae</taxon>
        <taxon>Diploscapter</taxon>
    </lineage>
</organism>
<comment type="caution">
    <text evidence="1">The sequence shown here is derived from an EMBL/GenBank/DDBJ whole genome shotgun (WGS) entry which is preliminary data.</text>
</comment>
<protein>
    <submittedName>
        <fullName evidence="1">Uncharacterized protein</fullName>
    </submittedName>
</protein>
<reference evidence="1 2" key="1">
    <citation type="journal article" date="2017" name="Curr. Biol.">
        <title>Genome architecture and evolution of a unichromosomal asexual nematode.</title>
        <authorList>
            <person name="Fradin H."/>
            <person name="Zegar C."/>
            <person name="Gutwein M."/>
            <person name="Lucas J."/>
            <person name="Kovtun M."/>
            <person name="Corcoran D."/>
            <person name="Baugh L.R."/>
            <person name="Kiontke K."/>
            <person name="Gunsalus K."/>
            <person name="Fitch D.H."/>
            <person name="Piano F."/>
        </authorList>
    </citation>
    <scope>NUCLEOTIDE SEQUENCE [LARGE SCALE GENOMIC DNA]</scope>
    <source>
        <strain evidence="1">PF1309</strain>
    </source>
</reference>
<sequence>MDLELTKLKLRLQARDEFSGDELFKVSEFVKAHKEDLKNADFEDLLILFERAVFLIWQNASFKRDGISEEERRLIEEIRQFIGDQGNLGNSDSKGQWLCGSTNNQMAPKSRFSRLSLLLKFLTSHILDEENDAILDSFRRNLVSWTERLLEDDEGCLTLGLILLQRNSKNPSIALEYSLALFQSINYDHQLILDWLSSETVAVHFLLAFLKLLASKNEVPNFQNATKEIVELTTEEVRKKKPKIRLNFEENQEKSDENEKISMRITELIGNQEIDRQFEFGLEESTRYSMLEQPTRSVEFDLDAQPLTQIFGMIRRLQETMQKLMDKNIAPFNMTPLIRWCEKSRENDK</sequence>
<dbReference type="AlphaFoldDB" id="A0A2A2KC73"/>
<dbReference type="EMBL" id="LIAE01008970">
    <property type="protein sequence ID" value="PAV71616.1"/>
    <property type="molecule type" value="Genomic_DNA"/>
</dbReference>
<evidence type="ECO:0000313" key="2">
    <source>
        <dbReference type="Proteomes" id="UP000218231"/>
    </source>
</evidence>
<accession>A0A2A2KC73</accession>
<keyword evidence="2" id="KW-1185">Reference proteome</keyword>
<dbReference type="Proteomes" id="UP000218231">
    <property type="component" value="Unassembled WGS sequence"/>
</dbReference>
<name>A0A2A2KC73_9BILA</name>
<proteinExistence type="predicted"/>